<accession>A0AB39WAY4</accession>
<organism evidence="1">
    <name type="scientific">Flavobacterium sp. WC2416</name>
    <dbReference type="NCBI Taxonomy" id="3234141"/>
    <lineage>
        <taxon>Bacteria</taxon>
        <taxon>Pseudomonadati</taxon>
        <taxon>Bacteroidota</taxon>
        <taxon>Flavobacteriia</taxon>
        <taxon>Flavobacteriales</taxon>
        <taxon>Flavobacteriaceae</taxon>
        <taxon>Flavobacterium</taxon>
    </lineage>
</organism>
<proteinExistence type="predicted"/>
<dbReference type="AlphaFoldDB" id="A0AB39WAY4"/>
<sequence>MERDELIKQCKRFFNCETIFDCQDLLNIYIEFFFQAVLKHHDENVYSRENADAKILIQMMMTKALHLKNVLNGVDYVSQDGRVLNNIIDPTIVASLIRNVYETTGMFNLIYRNTSNKDEKHILYLLWVHAGLSYRQLFDEIITTEENRKKSEDEKKYMESIQAEIEKKPLFMKLDDKNKGKIKTKIKKRDYLLRFENEQVVFLNWRELTKTMEIKNGKLDHAYAYFSLYSHPSNVSVFQFANMFEKNKESYPHLVTYNLQIAFFMFSVFIADYINLFPTVLKTYEEMGLVEQIVINYHNSFARGDEYDINDSWKATQ</sequence>
<evidence type="ECO:0000313" key="1">
    <source>
        <dbReference type="EMBL" id="XDU98026.1"/>
    </source>
</evidence>
<dbReference type="RefSeq" id="WP_369765400.1">
    <property type="nucleotide sequence ID" value="NZ_CP165626.1"/>
</dbReference>
<gene>
    <name evidence="1" type="ORF">AB3G39_12685</name>
</gene>
<protein>
    <submittedName>
        <fullName evidence="1">Uncharacterized protein</fullName>
    </submittedName>
</protein>
<name>A0AB39WAY4_9FLAO</name>
<reference evidence="1" key="1">
    <citation type="submission" date="2024-07" db="EMBL/GenBank/DDBJ databases">
        <authorList>
            <person name="Biller S.J."/>
        </authorList>
    </citation>
    <scope>NUCLEOTIDE SEQUENCE</scope>
    <source>
        <strain evidence="1">WC2416</strain>
    </source>
</reference>
<dbReference type="EMBL" id="CP165626">
    <property type="protein sequence ID" value="XDU98026.1"/>
    <property type="molecule type" value="Genomic_DNA"/>
</dbReference>